<dbReference type="AlphaFoldDB" id="A0A7G1HT67"/>
<dbReference type="KEGG" id="copr:Cop2CBH44_13080"/>
<gene>
    <name evidence="1" type="ORF">Cop2CBH44_13080</name>
</gene>
<protein>
    <recommendedName>
        <fullName evidence="3">ATP-grasp domain-containing protein</fullName>
    </recommendedName>
</protein>
<name>A0A7G1HT67_9BACT</name>
<keyword evidence="2" id="KW-1185">Reference proteome</keyword>
<evidence type="ECO:0008006" key="3">
    <source>
        <dbReference type="Google" id="ProtNLM"/>
    </source>
</evidence>
<dbReference type="Proteomes" id="UP000594042">
    <property type="component" value="Chromosome"/>
</dbReference>
<dbReference type="Gene3D" id="3.30.470.20">
    <property type="entry name" value="ATP-grasp fold, B domain"/>
    <property type="match status" value="1"/>
</dbReference>
<organism evidence="1 2">
    <name type="scientific">Coprobacter secundus subsp. similis</name>
    <dbReference type="NCBI Taxonomy" id="2751153"/>
    <lineage>
        <taxon>Bacteria</taxon>
        <taxon>Pseudomonadati</taxon>
        <taxon>Bacteroidota</taxon>
        <taxon>Bacteroidia</taxon>
        <taxon>Bacteroidales</taxon>
        <taxon>Barnesiellaceae</taxon>
        <taxon>Coprobacter</taxon>
    </lineage>
</organism>
<evidence type="ECO:0000313" key="2">
    <source>
        <dbReference type="Proteomes" id="UP000594042"/>
    </source>
</evidence>
<dbReference type="EMBL" id="AP023322">
    <property type="protein sequence ID" value="BCI62955.1"/>
    <property type="molecule type" value="Genomic_DNA"/>
</dbReference>
<accession>A0A7G1HT67</accession>
<evidence type="ECO:0000313" key="1">
    <source>
        <dbReference type="EMBL" id="BCI62955.1"/>
    </source>
</evidence>
<reference evidence="2" key="1">
    <citation type="submission" date="2020-07" db="EMBL/GenBank/DDBJ databases">
        <title>Complete genome sequencing of Coprobacter sp. strain 2CBH44.</title>
        <authorList>
            <person name="Sakamoto M."/>
            <person name="Murakami T."/>
            <person name="Mori H."/>
        </authorList>
    </citation>
    <scope>NUCLEOTIDE SEQUENCE [LARGE SCALE GENOMIC DNA]</scope>
    <source>
        <strain evidence="2">2CBH44</strain>
    </source>
</reference>
<dbReference type="SUPFAM" id="SSF56059">
    <property type="entry name" value="Glutathione synthetase ATP-binding domain-like"/>
    <property type="match status" value="1"/>
</dbReference>
<sequence length="303" mass="34840">MIEMDQYTVIAGVKRAGAYSPNHIGNDAAIFEQTMQHLHSMGYVIHYYSEEEFQTTEIKEPIIVNMCREMTSIKKLQALEKEGKIIINSGFGIENCTRERMTRLLVSAEVPYPESIIVSTSAPVQEELEKRRFINCWIKRGDFHAMHKEDVSYVRHPEEAQDILREYALRGIRRAVINRHLEGDLVKFYGIANSDFFYWFYPFDMHHSKFGHEQINGKAVGIPFSIDEMQSICKKASEVLNVHVFGGDCIISSEGDIQIIDFNDWPSFAPCRDVASQHIARCVHNVIEKELSIRAYSTILKEA</sequence>
<proteinExistence type="predicted"/>